<dbReference type="SUPFAM" id="SSF48300">
    <property type="entry name" value="Ribosomal protein L7/12, oligomerisation (N-terminal) domain"/>
    <property type="match status" value="1"/>
</dbReference>
<comment type="caution">
    <text evidence="7">The sequence shown here is derived from an EMBL/GenBank/DDBJ whole genome shotgun (WGS) entry which is preliminary data.</text>
</comment>
<evidence type="ECO:0000256" key="1">
    <source>
        <dbReference type="ARBA" id="ARBA00007197"/>
    </source>
</evidence>
<evidence type="ECO:0000313" key="8">
    <source>
        <dbReference type="Proteomes" id="UP000177390"/>
    </source>
</evidence>
<dbReference type="CDD" id="cd00387">
    <property type="entry name" value="Ribosomal_L7_L12"/>
    <property type="match status" value="1"/>
</dbReference>
<dbReference type="InterPro" id="IPR014719">
    <property type="entry name" value="Ribosomal_bL12_C/ClpS-like"/>
</dbReference>
<dbReference type="AlphaFoldDB" id="A0A1F5ESU2"/>
<keyword evidence="2 4" id="KW-0689">Ribosomal protein</keyword>
<dbReference type="InterPro" id="IPR036235">
    <property type="entry name" value="Ribosomal_bL12_oligo_N_sf"/>
</dbReference>
<dbReference type="Proteomes" id="UP000177390">
    <property type="component" value="Unassembled WGS sequence"/>
</dbReference>
<reference evidence="7 8" key="1">
    <citation type="journal article" date="2016" name="Nat. Commun.">
        <title>Thousands of microbial genomes shed light on interconnected biogeochemical processes in an aquifer system.</title>
        <authorList>
            <person name="Anantharaman K."/>
            <person name="Brown C.T."/>
            <person name="Hug L.A."/>
            <person name="Sharon I."/>
            <person name="Castelle C.J."/>
            <person name="Probst A.J."/>
            <person name="Thomas B.C."/>
            <person name="Singh A."/>
            <person name="Wilkins M.J."/>
            <person name="Karaoz U."/>
            <person name="Brodie E.L."/>
            <person name="Williams K.H."/>
            <person name="Hubbard S.S."/>
            <person name="Banfield J.F."/>
        </authorList>
    </citation>
    <scope>NUCLEOTIDE SEQUENCE [LARGE SCALE GENOMIC DNA]</scope>
</reference>
<feature type="domain" description="Large ribosomal subunit protein bL12 C-terminal" evidence="5">
    <location>
        <begin position="58"/>
        <end position="125"/>
    </location>
</feature>
<dbReference type="GO" id="GO:0003729">
    <property type="term" value="F:mRNA binding"/>
    <property type="evidence" value="ECO:0007669"/>
    <property type="project" value="TreeGrafter"/>
</dbReference>
<dbReference type="PANTHER" id="PTHR45987">
    <property type="entry name" value="39S RIBOSOMAL PROTEIN L12"/>
    <property type="match status" value="1"/>
</dbReference>
<keyword evidence="3 4" id="KW-0687">Ribonucleoprotein</keyword>
<dbReference type="GO" id="GO:0003735">
    <property type="term" value="F:structural constituent of ribosome"/>
    <property type="evidence" value="ECO:0007669"/>
    <property type="project" value="InterPro"/>
</dbReference>
<organism evidence="7 8">
    <name type="scientific">Candidatus Collierbacteria bacterium RIFCSPHIGHO2_02_FULL_49_10</name>
    <dbReference type="NCBI Taxonomy" id="1817723"/>
    <lineage>
        <taxon>Bacteria</taxon>
        <taxon>Candidatus Collieribacteriota</taxon>
    </lineage>
</organism>
<gene>
    <name evidence="4" type="primary">rplL</name>
    <name evidence="7" type="ORF">A3D09_00730</name>
</gene>
<dbReference type="GO" id="GO:0005737">
    <property type="term" value="C:cytoplasm"/>
    <property type="evidence" value="ECO:0007669"/>
    <property type="project" value="UniProtKB-ARBA"/>
</dbReference>
<dbReference type="PANTHER" id="PTHR45987:SF4">
    <property type="entry name" value="LARGE RIBOSOMAL SUBUNIT PROTEIN BL12M"/>
    <property type="match status" value="1"/>
</dbReference>
<name>A0A1F5ESU2_9BACT</name>
<dbReference type="HAMAP" id="MF_00368">
    <property type="entry name" value="Ribosomal_bL12"/>
    <property type="match status" value="1"/>
</dbReference>
<dbReference type="EMBL" id="MFAH01000054">
    <property type="protein sequence ID" value="OGD70461.1"/>
    <property type="molecule type" value="Genomic_DNA"/>
</dbReference>
<dbReference type="SUPFAM" id="SSF54736">
    <property type="entry name" value="ClpS-like"/>
    <property type="match status" value="1"/>
</dbReference>
<proteinExistence type="inferred from homology"/>
<comment type="function">
    <text evidence="4">Forms part of the ribosomal stalk which helps the ribosome interact with GTP-bound translation factors. Is thus essential for accurate translation.</text>
</comment>
<dbReference type="Gene3D" id="1.20.5.710">
    <property type="entry name" value="Single helix bin"/>
    <property type="match status" value="1"/>
</dbReference>
<dbReference type="FunFam" id="3.30.1390.10:FF:000001">
    <property type="entry name" value="50S ribosomal protein L7/L12"/>
    <property type="match status" value="1"/>
</dbReference>
<evidence type="ECO:0000313" key="7">
    <source>
        <dbReference type="EMBL" id="OGD70461.1"/>
    </source>
</evidence>
<dbReference type="InterPro" id="IPR008932">
    <property type="entry name" value="Ribosomal_bL12_oligo"/>
</dbReference>
<dbReference type="InterPro" id="IPR000206">
    <property type="entry name" value="Ribosomal_bL12"/>
</dbReference>
<accession>A0A1F5ESU2</accession>
<dbReference type="GO" id="GO:0005840">
    <property type="term" value="C:ribosome"/>
    <property type="evidence" value="ECO:0007669"/>
    <property type="project" value="UniProtKB-KW"/>
</dbReference>
<evidence type="ECO:0000256" key="4">
    <source>
        <dbReference type="HAMAP-Rule" id="MF_00368"/>
    </source>
</evidence>
<dbReference type="NCBIfam" id="TIGR00855">
    <property type="entry name" value="L12"/>
    <property type="match status" value="1"/>
</dbReference>
<feature type="domain" description="Large ribosomal subunit protein bL12 oligomerization" evidence="6">
    <location>
        <begin position="4"/>
        <end position="49"/>
    </location>
</feature>
<comment type="similarity">
    <text evidence="1 4">Belongs to the bacterial ribosomal protein bL12 family.</text>
</comment>
<dbReference type="GO" id="GO:0006412">
    <property type="term" value="P:translation"/>
    <property type="evidence" value="ECO:0007669"/>
    <property type="project" value="UniProtKB-UniRule"/>
</dbReference>
<evidence type="ECO:0000259" key="6">
    <source>
        <dbReference type="Pfam" id="PF16320"/>
    </source>
</evidence>
<protein>
    <recommendedName>
        <fullName evidence="4">Large ribosomal subunit protein bL12</fullName>
    </recommendedName>
</protein>
<dbReference type="Pfam" id="PF00542">
    <property type="entry name" value="Ribosomal_L12"/>
    <property type="match status" value="1"/>
</dbReference>
<dbReference type="Gene3D" id="3.30.1390.10">
    <property type="match status" value="1"/>
</dbReference>
<dbReference type="GO" id="GO:1990904">
    <property type="term" value="C:ribonucleoprotein complex"/>
    <property type="evidence" value="ECO:0007669"/>
    <property type="project" value="UniProtKB-KW"/>
</dbReference>
<dbReference type="InterPro" id="IPR013823">
    <property type="entry name" value="Ribosomal_bL12_C"/>
</dbReference>
<evidence type="ECO:0000259" key="5">
    <source>
        <dbReference type="Pfam" id="PF00542"/>
    </source>
</evidence>
<comment type="subunit">
    <text evidence="4">Homodimer. Part of the ribosomal stalk of the 50S ribosomal subunit. Forms a multimeric L10(L12)X complex, where L10 forms an elongated spine to which 2 to 4 L12 dimers bind in a sequential fashion. Binds GTP-bound translation factors.</text>
</comment>
<evidence type="ECO:0000256" key="2">
    <source>
        <dbReference type="ARBA" id="ARBA00022980"/>
    </source>
</evidence>
<sequence length="125" mass="13017">MSDKLQKIVDQISELSVLEVAELVKALEEKFGVTAAPVASAAAAAPVAAPPVEEKTEFNVVITDAGANKIGVIKAVREIKTDLGLVEAKNLVEKTPATLLENAKKEDAEAAKGKLEAAGAKVELK</sequence>
<evidence type="ECO:0000256" key="3">
    <source>
        <dbReference type="ARBA" id="ARBA00023274"/>
    </source>
</evidence>
<dbReference type="Pfam" id="PF16320">
    <property type="entry name" value="Ribosomal_L12_N"/>
    <property type="match status" value="1"/>
</dbReference>